<gene>
    <name evidence="3" type="primary">LOC107474863</name>
</gene>
<dbReference type="Proteomes" id="UP000515211">
    <property type="component" value="Chromosome 1"/>
</dbReference>
<dbReference type="AlphaFoldDB" id="A0A6P4CEL2"/>
<feature type="domain" description="Reverse transcriptase zinc-binding" evidence="1">
    <location>
        <begin position="88"/>
        <end position="158"/>
    </location>
</feature>
<evidence type="ECO:0000259" key="1">
    <source>
        <dbReference type="Pfam" id="PF13966"/>
    </source>
</evidence>
<evidence type="ECO:0000313" key="2">
    <source>
        <dbReference type="Proteomes" id="UP000515211"/>
    </source>
</evidence>
<keyword evidence="2" id="KW-1185">Reference proteome</keyword>
<name>A0A6P4CEL2_ARADU</name>
<accession>A0A6P4CEL2</accession>
<dbReference type="Pfam" id="PF13966">
    <property type="entry name" value="zf-RVT"/>
    <property type="match status" value="1"/>
</dbReference>
<dbReference type="RefSeq" id="XP_015949996.1">
    <property type="nucleotide sequence ID" value="XM_016094510.1"/>
</dbReference>
<proteinExistence type="predicted"/>
<sequence>MPNRQAISELVPRVKDLITEDRNWNQNLIQELFSQDVANRILSVKIQQSRDKLQWDLNKSKQYDTASGYKIGYLFYHLSLELCPNYMQQKKPWIDLWKLNLPHKIKLFIWKALYGQLPVLAQIHHRIPSISPICPFCHEATETVTHCLIDCSRIKDVWPQSYLRDCLPLQSPNDFWTWWIASTEMLNLLKNDDRNPQLLAIICWNCWKARNQLIFEGSTSMPSAILASSVKLLREIQRTPSLGRHLHEASS</sequence>
<reference evidence="3" key="2">
    <citation type="submission" date="2025-08" db="UniProtKB">
        <authorList>
            <consortium name="RefSeq"/>
        </authorList>
    </citation>
    <scope>IDENTIFICATION</scope>
    <source>
        <tissue evidence="3">Whole plant</tissue>
    </source>
</reference>
<dbReference type="KEGG" id="adu:107474863"/>
<evidence type="ECO:0000313" key="3">
    <source>
        <dbReference type="RefSeq" id="XP_015949996.1"/>
    </source>
</evidence>
<reference evidence="2" key="1">
    <citation type="journal article" date="2016" name="Nat. Genet.">
        <title>The genome sequences of Arachis duranensis and Arachis ipaensis, the diploid ancestors of cultivated peanut.</title>
        <authorList>
            <person name="Bertioli D.J."/>
            <person name="Cannon S.B."/>
            <person name="Froenicke L."/>
            <person name="Huang G."/>
            <person name="Farmer A.D."/>
            <person name="Cannon E.K."/>
            <person name="Liu X."/>
            <person name="Gao D."/>
            <person name="Clevenger J."/>
            <person name="Dash S."/>
            <person name="Ren L."/>
            <person name="Moretzsohn M.C."/>
            <person name="Shirasawa K."/>
            <person name="Huang W."/>
            <person name="Vidigal B."/>
            <person name="Abernathy B."/>
            <person name="Chu Y."/>
            <person name="Niederhuth C.E."/>
            <person name="Umale P."/>
            <person name="Araujo A.C."/>
            <person name="Kozik A."/>
            <person name="Kim K.D."/>
            <person name="Burow M.D."/>
            <person name="Varshney R.K."/>
            <person name="Wang X."/>
            <person name="Zhang X."/>
            <person name="Barkley N."/>
            <person name="Guimaraes P.M."/>
            <person name="Isobe S."/>
            <person name="Guo B."/>
            <person name="Liao B."/>
            <person name="Stalker H.T."/>
            <person name="Schmitz R.J."/>
            <person name="Scheffler B.E."/>
            <person name="Leal-Bertioli S.C."/>
            <person name="Xun X."/>
            <person name="Jackson S.A."/>
            <person name="Michelmore R."/>
            <person name="Ozias-Akins P."/>
        </authorList>
    </citation>
    <scope>NUCLEOTIDE SEQUENCE [LARGE SCALE GENOMIC DNA]</scope>
    <source>
        <strain evidence="2">cv. V14167</strain>
    </source>
</reference>
<dbReference type="InterPro" id="IPR026960">
    <property type="entry name" value="RVT-Znf"/>
</dbReference>
<protein>
    <submittedName>
        <fullName evidence="3">Uncharacterized protein LOC107474863</fullName>
    </submittedName>
</protein>
<organism evidence="2 3">
    <name type="scientific">Arachis duranensis</name>
    <name type="common">Wild peanut</name>
    <dbReference type="NCBI Taxonomy" id="130453"/>
    <lineage>
        <taxon>Eukaryota</taxon>
        <taxon>Viridiplantae</taxon>
        <taxon>Streptophyta</taxon>
        <taxon>Embryophyta</taxon>
        <taxon>Tracheophyta</taxon>
        <taxon>Spermatophyta</taxon>
        <taxon>Magnoliopsida</taxon>
        <taxon>eudicotyledons</taxon>
        <taxon>Gunneridae</taxon>
        <taxon>Pentapetalae</taxon>
        <taxon>rosids</taxon>
        <taxon>fabids</taxon>
        <taxon>Fabales</taxon>
        <taxon>Fabaceae</taxon>
        <taxon>Papilionoideae</taxon>
        <taxon>50 kb inversion clade</taxon>
        <taxon>dalbergioids sensu lato</taxon>
        <taxon>Dalbergieae</taxon>
        <taxon>Pterocarpus clade</taxon>
        <taxon>Arachis</taxon>
    </lineage>
</organism>
<dbReference type="GeneID" id="107474863"/>